<evidence type="ECO:0008006" key="4">
    <source>
        <dbReference type="Google" id="ProtNLM"/>
    </source>
</evidence>
<dbReference type="Pfam" id="PF11340">
    <property type="entry name" value="DUF3142"/>
    <property type="match status" value="1"/>
</dbReference>
<proteinExistence type="predicted"/>
<reference evidence="2 3" key="1">
    <citation type="submission" date="2023-03" db="EMBL/GenBank/DDBJ databases">
        <authorList>
            <person name="Pearce D."/>
        </authorList>
    </citation>
    <scope>NUCLEOTIDE SEQUENCE [LARGE SCALE GENOMIC DNA]</scope>
    <source>
        <strain evidence="2">Msz</strain>
    </source>
</reference>
<protein>
    <recommendedName>
        <fullName evidence="4">DUF3142 domain-containing protein</fullName>
    </recommendedName>
</protein>
<feature type="region of interest" description="Disordered" evidence="1">
    <location>
        <begin position="1"/>
        <end position="31"/>
    </location>
</feature>
<gene>
    <name evidence="2" type="ORF">MSZNOR_1449</name>
</gene>
<dbReference type="InterPro" id="IPR021488">
    <property type="entry name" value="DUF3142"/>
</dbReference>
<sequence>MPPDDPRSNGSPHPLERQRSAAPSESGGDPIPLWRAVTRPISLSSLTFVSRLRPVPFENVEGLNDSNGASLSLYAVIALFLAGCTWLGDARAGYDYWAWHPKVHPGRVSGEAGTLYLLQGELLIRGGNAVFQRRGFPPPTASANPLILVYRLETMDWPTSLQRQAGRDLQAFEAKRNPVWGIQIDFDARTRHLDRYGELLRRIRAALPTRYRLSVTGLMDWASQGKLEDLNALEGVVDEIVFQAYQGRQPIKEHRRYFERLSTRTLSVPFKLGLVEHGNYDRDALAMVQKHPAYRGTVIFLLPDGSR</sequence>
<evidence type="ECO:0000256" key="1">
    <source>
        <dbReference type="SAM" id="MobiDB-lite"/>
    </source>
</evidence>
<accession>A0ABN8X3F6</accession>
<evidence type="ECO:0000313" key="2">
    <source>
        <dbReference type="EMBL" id="CAI8793550.1"/>
    </source>
</evidence>
<organism evidence="2 3">
    <name type="scientific">Methylocaldum szegediense</name>
    <dbReference type="NCBI Taxonomy" id="73780"/>
    <lineage>
        <taxon>Bacteria</taxon>
        <taxon>Pseudomonadati</taxon>
        <taxon>Pseudomonadota</taxon>
        <taxon>Gammaproteobacteria</taxon>
        <taxon>Methylococcales</taxon>
        <taxon>Methylococcaceae</taxon>
        <taxon>Methylocaldum</taxon>
    </lineage>
</organism>
<dbReference type="Proteomes" id="UP001162030">
    <property type="component" value="Chromosome"/>
</dbReference>
<name>A0ABN8X3F6_9GAMM</name>
<keyword evidence="3" id="KW-1185">Reference proteome</keyword>
<evidence type="ECO:0000313" key="3">
    <source>
        <dbReference type="Proteomes" id="UP001162030"/>
    </source>
</evidence>
<dbReference type="EMBL" id="OX458333">
    <property type="protein sequence ID" value="CAI8793550.1"/>
    <property type="molecule type" value="Genomic_DNA"/>
</dbReference>